<dbReference type="InterPro" id="IPR041490">
    <property type="entry name" value="KstR2_TetR_C"/>
</dbReference>
<name>A0A916W8D9_9HYPH</name>
<accession>A0A916W8D9</accession>
<evidence type="ECO:0000256" key="3">
    <source>
        <dbReference type="ARBA" id="ARBA00023163"/>
    </source>
</evidence>
<feature type="DNA-binding region" description="H-T-H motif" evidence="4">
    <location>
        <begin position="9"/>
        <end position="28"/>
    </location>
</feature>
<comment type="caution">
    <text evidence="6">The sequence shown here is derived from an EMBL/GenBank/DDBJ whole genome shotgun (WGS) entry which is preliminary data.</text>
</comment>
<organism evidence="6 7">
    <name type="scientific">Nitratireductor aestuarii</name>
    <dbReference type="NCBI Taxonomy" id="1735103"/>
    <lineage>
        <taxon>Bacteria</taxon>
        <taxon>Pseudomonadati</taxon>
        <taxon>Pseudomonadota</taxon>
        <taxon>Alphaproteobacteria</taxon>
        <taxon>Hyphomicrobiales</taxon>
        <taxon>Phyllobacteriaceae</taxon>
        <taxon>Nitratireductor</taxon>
    </lineage>
</organism>
<dbReference type="AlphaFoldDB" id="A0A916W8D9"/>
<evidence type="ECO:0000259" key="5">
    <source>
        <dbReference type="PROSITE" id="PS50977"/>
    </source>
</evidence>
<dbReference type="EMBL" id="BMIF01000010">
    <property type="protein sequence ID" value="GGA75169.1"/>
    <property type="molecule type" value="Genomic_DNA"/>
</dbReference>
<dbReference type="InterPro" id="IPR009057">
    <property type="entry name" value="Homeodomain-like_sf"/>
</dbReference>
<dbReference type="GO" id="GO:0000976">
    <property type="term" value="F:transcription cis-regulatory region binding"/>
    <property type="evidence" value="ECO:0007669"/>
    <property type="project" value="TreeGrafter"/>
</dbReference>
<evidence type="ECO:0000313" key="7">
    <source>
        <dbReference type="Proteomes" id="UP000636264"/>
    </source>
</evidence>
<dbReference type="InterPro" id="IPR036271">
    <property type="entry name" value="Tet_transcr_reg_TetR-rel_C_sf"/>
</dbReference>
<evidence type="ECO:0000256" key="4">
    <source>
        <dbReference type="PROSITE-ProRule" id="PRU00335"/>
    </source>
</evidence>
<evidence type="ECO:0000256" key="1">
    <source>
        <dbReference type="ARBA" id="ARBA00023015"/>
    </source>
</evidence>
<proteinExistence type="predicted"/>
<dbReference type="Pfam" id="PF00440">
    <property type="entry name" value="TetR_N"/>
    <property type="match status" value="1"/>
</dbReference>
<keyword evidence="1" id="KW-0805">Transcription regulation</keyword>
<keyword evidence="7" id="KW-1185">Reference proteome</keyword>
<reference evidence="6" key="1">
    <citation type="journal article" date="2014" name="Int. J. Syst. Evol. Microbiol.">
        <title>Complete genome sequence of Corynebacterium casei LMG S-19264T (=DSM 44701T), isolated from a smear-ripened cheese.</title>
        <authorList>
            <consortium name="US DOE Joint Genome Institute (JGI-PGF)"/>
            <person name="Walter F."/>
            <person name="Albersmeier A."/>
            <person name="Kalinowski J."/>
            <person name="Ruckert C."/>
        </authorList>
    </citation>
    <scope>NUCLEOTIDE SEQUENCE</scope>
    <source>
        <strain evidence="6">CGMCC 1.15320</strain>
    </source>
</reference>
<dbReference type="Gene3D" id="1.10.357.10">
    <property type="entry name" value="Tetracycline Repressor, domain 2"/>
    <property type="match status" value="1"/>
</dbReference>
<gene>
    <name evidence="6" type="ORF">GCM10011385_31500</name>
</gene>
<dbReference type="SUPFAM" id="SSF46689">
    <property type="entry name" value="Homeodomain-like"/>
    <property type="match status" value="1"/>
</dbReference>
<dbReference type="InterPro" id="IPR001647">
    <property type="entry name" value="HTH_TetR"/>
</dbReference>
<evidence type="ECO:0000313" key="6">
    <source>
        <dbReference type="EMBL" id="GGA75169.1"/>
    </source>
</evidence>
<dbReference type="PANTHER" id="PTHR30055:SF240">
    <property type="entry name" value="HTH-TYPE TRANSCRIPTIONAL REGULATOR ACRR"/>
    <property type="match status" value="1"/>
</dbReference>
<keyword evidence="3" id="KW-0804">Transcription</keyword>
<dbReference type="InterPro" id="IPR050109">
    <property type="entry name" value="HTH-type_TetR-like_transc_reg"/>
</dbReference>
<keyword evidence="2 4" id="KW-0238">DNA-binding</keyword>
<sequence>MTKGYEATSMRDIALKCGISKSLLYHHFTDKYQIFTRATSTTSAGLNETVTQAIADISCPKEKLRVFMLATAGYFENNRLSWISASQEFWNSNEPKMSMQVKLRRDAFEKMLRAILDEGVQKGVFQIEDTRLAGRLILSSLNWMHRWYKPGGKRTAPQIAEAYFDMIAGGIVRSGNDREDDKSGQFAVSTDRIVRFAER</sequence>
<protein>
    <submittedName>
        <fullName evidence="6">TetR family transcriptional regulator</fullName>
    </submittedName>
</protein>
<dbReference type="Gene3D" id="1.10.10.60">
    <property type="entry name" value="Homeodomain-like"/>
    <property type="match status" value="1"/>
</dbReference>
<evidence type="ECO:0000256" key="2">
    <source>
        <dbReference type="ARBA" id="ARBA00023125"/>
    </source>
</evidence>
<dbReference type="Pfam" id="PF17932">
    <property type="entry name" value="TetR_C_24"/>
    <property type="match status" value="1"/>
</dbReference>
<dbReference type="PROSITE" id="PS50977">
    <property type="entry name" value="HTH_TETR_2"/>
    <property type="match status" value="1"/>
</dbReference>
<feature type="domain" description="HTH tetR-type" evidence="5">
    <location>
        <begin position="1"/>
        <end position="46"/>
    </location>
</feature>
<dbReference type="Proteomes" id="UP000636264">
    <property type="component" value="Unassembled WGS sequence"/>
</dbReference>
<reference evidence="6" key="2">
    <citation type="submission" date="2020-09" db="EMBL/GenBank/DDBJ databases">
        <authorList>
            <person name="Sun Q."/>
            <person name="Zhou Y."/>
        </authorList>
    </citation>
    <scope>NUCLEOTIDE SEQUENCE</scope>
    <source>
        <strain evidence="6">CGMCC 1.15320</strain>
    </source>
</reference>
<dbReference type="SUPFAM" id="SSF48498">
    <property type="entry name" value="Tetracyclin repressor-like, C-terminal domain"/>
    <property type="match status" value="1"/>
</dbReference>
<dbReference type="PANTHER" id="PTHR30055">
    <property type="entry name" value="HTH-TYPE TRANSCRIPTIONAL REGULATOR RUTR"/>
    <property type="match status" value="1"/>
</dbReference>
<dbReference type="GO" id="GO:0003700">
    <property type="term" value="F:DNA-binding transcription factor activity"/>
    <property type="evidence" value="ECO:0007669"/>
    <property type="project" value="TreeGrafter"/>
</dbReference>